<protein>
    <recommendedName>
        <fullName evidence="3">DUF771 domain-containing protein</fullName>
    </recommendedName>
</protein>
<dbReference type="RefSeq" id="WP_016111460.1">
    <property type="nucleotide sequence ID" value="NZ_KB976191.1"/>
</dbReference>
<evidence type="ECO:0000313" key="1">
    <source>
        <dbReference type="EMBL" id="EOO30747.1"/>
    </source>
</evidence>
<name>A0A9W5V0S6_BACCE</name>
<comment type="caution">
    <text evidence="1">The sequence shown here is derived from an EMBL/GenBank/DDBJ whole genome shotgun (WGS) entry which is preliminary data.</text>
</comment>
<evidence type="ECO:0008006" key="3">
    <source>
        <dbReference type="Google" id="ProtNLM"/>
    </source>
</evidence>
<dbReference type="EMBL" id="AHFB01000084">
    <property type="protein sequence ID" value="EOO30747.1"/>
    <property type="molecule type" value="Genomic_DNA"/>
</dbReference>
<reference evidence="1 2" key="1">
    <citation type="submission" date="2012-12" db="EMBL/GenBank/DDBJ databases">
        <title>The Genome Sequence of Bacillus cereus VD133.</title>
        <authorList>
            <consortium name="The Broad Institute Genome Sequencing Platform"/>
            <consortium name="The Broad Institute Genome Sequencing Center for Infectious Disease"/>
            <person name="Feldgarden M."/>
            <person name="Van der Auwera G.A."/>
            <person name="Mahillon J."/>
            <person name="Duprez V."/>
            <person name="Timmery S."/>
            <person name="Mattelet C."/>
            <person name="Dierick K."/>
            <person name="Sun M."/>
            <person name="Yu Z."/>
            <person name="Zhu L."/>
            <person name="Hu X."/>
            <person name="Shank E.B."/>
            <person name="Swiecicka I."/>
            <person name="Hansen B.M."/>
            <person name="Andrup L."/>
            <person name="Walker B."/>
            <person name="Young S.K."/>
            <person name="Zeng Q."/>
            <person name="Gargeya S."/>
            <person name="Fitzgerald M."/>
            <person name="Haas B."/>
            <person name="Abouelleil A."/>
            <person name="Alvarado L."/>
            <person name="Arachchi H.M."/>
            <person name="Berlin A.M."/>
            <person name="Chapman S.B."/>
            <person name="Dewar J."/>
            <person name="Goldberg J."/>
            <person name="Griggs A."/>
            <person name="Gujja S."/>
            <person name="Hansen M."/>
            <person name="Howarth C."/>
            <person name="Imamovic A."/>
            <person name="Larimer J."/>
            <person name="McCowan C."/>
            <person name="Murphy C."/>
            <person name="Neiman D."/>
            <person name="Pearson M."/>
            <person name="Priest M."/>
            <person name="Roberts A."/>
            <person name="Saif S."/>
            <person name="Shea T."/>
            <person name="Sisk P."/>
            <person name="Sykes S."/>
            <person name="Wortman J."/>
            <person name="Nusbaum C."/>
            <person name="Birren B."/>
        </authorList>
    </citation>
    <scope>NUCLEOTIDE SEQUENCE [LARGE SCALE GENOMIC DNA]</scope>
    <source>
        <strain evidence="1 2">VD133</strain>
    </source>
</reference>
<dbReference type="AlphaFoldDB" id="A0A9W5V0S6"/>
<gene>
    <name evidence="1" type="ORF">IIU_05064</name>
</gene>
<evidence type="ECO:0000313" key="2">
    <source>
        <dbReference type="Proteomes" id="UP000014018"/>
    </source>
</evidence>
<sequence length="94" mass="11636">MQPGVKIIVDEDYLEQEIRRRVDERLEAFFAEMGIGTWWDMRRLKFETSRGYDWLREYIIYDPRVRDFAKQKNNQWLFKGPEMKGFLNTFYDEL</sequence>
<proteinExistence type="predicted"/>
<accession>A0A9W5V0S6</accession>
<organism evidence="1 2">
    <name type="scientific">Bacillus cereus VD133</name>
    <dbReference type="NCBI Taxonomy" id="1053233"/>
    <lineage>
        <taxon>Bacteria</taxon>
        <taxon>Bacillati</taxon>
        <taxon>Bacillota</taxon>
        <taxon>Bacilli</taxon>
        <taxon>Bacillales</taxon>
        <taxon>Bacillaceae</taxon>
        <taxon>Bacillus</taxon>
        <taxon>Bacillus cereus group</taxon>
    </lineage>
</organism>
<dbReference type="Proteomes" id="UP000014018">
    <property type="component" value="Unassembled WGS sequence"/>
</dbReference>